<dbReference type="AlphaFoldDB" id="A0A2T4A876"/>
<reference evidence="1 2" key="1">
    <citation type="submission" date="2016-07" db="EMBL/GenBank/DDBJ databases">
        <title>Multiple horizontal gene transfer events from other fungi enriched the ability of initially mycotrophic Trichoderma (Ascomycota) to feed on dead plant biomass.</title>
        <authorList>
            <consortium name="DOE Joint Genome Institute"/>
            <person name="Aerts A."/>
            <person name="Atanasova L."/>
            <person name="Chenthamara K."/>
            <person name="Zhang J."/>
            <person name="Grujic M."/>
            <person name="Henrissat B."/>
            <person name="Kuo A."/>
            <person name="Salamov A."/>
            <person name="Lipzen A."/>
            <person name="Labutti K."/>
            <person name="Barry K."/>
            <person name="Miao Y."/>
            <person name="Rahimi M.J."/>
            <person name="Shen Q."/>
            <person name="Grigoriev I.V."/>
            <person name="Kubicek C.P."/>
            <person name="Druzhinina I.S."/>
        </authorList>
    </citation>
    <scope>NUCLEOTIDE SEQUENCE [LARGE SCALE GENOMIC DNA]</scope>
    <source>
        <strain evidence="1 2">CBS 226.95</strain>
    </source>
</reference>
<dbReference type="Proteomes" id="UP000241690">
    <property type="component" value="Unassembled WGS sequence"/>
</dbReference>
<dbReference type="EMBL" id="KZ679682">
    <property type="protein sequence ID" value="PTB53246.1"/>
    <property type="molecule type" value="Genomic_DNA"/>
</dbReference>
<keyword evidence="2" id="KW-1185">Reference proteome</keyword>
<evidence type="ECO:0008006" key="3">
    <source>
        <dbReference type="Google" id="ProtNLM"/>
    </source>
</evidence>
<gene>
    <name evidence="1" type="ORF">M431DRAFT_88571</name>
</gene>
<name>A0A2T4A876_TRIHA</name>
<evidence type="ECO:0000313" key="1">
    <source>
        <dbReference type="EMBL" id="PTB53246.1"/>
    </source>
</evidence>
<protein>
    <recommendedName>
        <fullName evidence="3">BTB domain-containing protein</fullName>
    </recommendedName>
</protein>
<organism evidence="1 2">
    <name type="scientific">Trichoderma harzianum CBS 226.95</name>
    <dbReference type="NCBI Taxonomy" id="983964"/>
    <lineage>
        <taxon>Eukaryota</taxon>
        <taxon>Fungi</taxon>
        <taxon>Dikarya</taxon>
        <taxon>Ascomycota</taxon>
        <taxon>Pezizomycotina</taxon>
        <taxon>Sordariomycetes</taxon>
        <taxon>Hypocreomycetidae</taxon>
        <taxon>Hypocreales</taxon>
        <taxon>Hypocreaceae</taxon>
        <taxon>Trichoderma</taxon>
    </lineage>
</organism>
<proteinExistence type="predicted"/>
<sequence length="312" mass="35487">QFLVSKKHLMLASPRAGKVLEGSFKEGTPREDGLFRWRFEPIFDPKAFEIVMKIIHGQTRDVPMQIDLTLLTQITAIVDDLECHNTLWFFAKLWLNQIKDRIPSEFCEDLMRWILISFVFEEPELFEKATTTAIEHGIDDMPNFNLPIRPKVLEDIGAKREEIFGNLLTLLYHLEEQLLDESIGCNKGCRAMMLGTLSQGLRAASLSPSPSPPYISLSIKPVLRQLKATESLDYYCSEGGRYASPTNSGIWTIQKLPSPRKQSQSVWDQEREEKVPGNLVRHKCLLKDHLSGLLVSADSQIKGLELSNYLSV</sequence>
<feature type="non-terminal residue" evidence="1">
    <location>
        <position position="1"/>
    </location>
</feature>
<evidence type="ECO:0000313" key="2">
    <source>
        <dbReference type="Proteomes" id="UP000241690"/>
    </source>
</evidence>
<accession>A0A2T4A876</accession>
<dbReference type="STRING" id="983964.A0A2T4A876"/>
<dbReference type="RefSeq" id="XP_024772923.1">
    <property type="nucleotide sequence ID" value="XM_024923922.1"/>
</dbReference>
<dbReference type="GeneID" id="36632505"/>